<evidence type="ECO:0000256" key="10">
    <source>
        <dbReference type="ARBA" id="ARBA00023163"/>
    </source>
</evidence>
<dbReference type="PROSITE" id="PS51183">
    <property type="entry name" value="JMJN"/>
    <property type="match status" value="1"/>
</dbReference>
<feature type="domain" description="JmjC" evidence="16">
    <location>
        <begin position="264"/>
        <end position="430"/>
    </location>
</feature>
<evidence type="ECO:0000256" key="3">
    <source>
        <dbReference type="ARBA" id="ARBA00022771"/>
    </source>
</evidence>
<dbReference type="Gene3D" id="3.30.160.60">
    <property type="entry name" value="Classic Zinc Finger"/>
    <property type="match status" value="1"/>
</dbReference>
<keyword evidence="8" id="KW-0408">Iron</keyword>
<evidence type="ECO:0000259" key="15">
    <source>
        <dbReference type="PROSITE" id="PS51183"/>
    </source>
</evidence>
<evidence type="ECO:0000313" key="17">
    <source>
        <dbReference type="EMBL" id="KAK1289216.1"/>
    </source>
</evidence>
<dbReference type="InterPro" id="IPR003349">
    <property type="entry name" value="JmjN"/>
</dbReference>
<accession>A0AAV9CL43</accession>
<name>A0AAV9CL43_ACOCL</name>
<keyword evidence="11" id="KW-0539">Nucleus</keyword>
<dbReference type="Proteomes" id="UP001180020">
    <property type="component" value="Unassembled WGS sequence"/>
</dbReference>
<evidence type="ECO:0000256" key="4">
    <source>
        <dbReference type="ARBA" id="ARBA00022833"/>
    </source>
</evidence>
<keyword evidence="18" id="KW-1185">Reference proteome</keyword>
<dbReference type="FunFam" id="3.30.160.60:FF:000747">
    <property type="entry name" value="Probable lysine-specific demethylase ELF6"/>
    <property type="match status" value="1"/>
</dbReference>
<dbReference type="Pfam" id="PF02373">
    <property type="entry name" value="JmjC"/>
    <property type="match status" value="1"/>
</dbReference>
<dbReference type="PROSITE" id="PS00028">
    <property type="entry name" value="ZINC_FINGER_C2H2_1"/>
    <property type="match status" value="3"/>
</dbReference>
<feature type="domain" description="C2H2-type" evidence="14">
    <location>
        <begin position="1404"/>
        <end position="1433"/>
    </location>
</feature>
<evidence type="ECO:0000256" key="1">
    <source>
        <dbReference type="ARBA" id="ARBA00022723"/>
    </source>
</evidence>
<keyword evidence="5" id="KW-0156">Chromatin regulator</keyword>
<keyword evidence="3 12" id="KW-0863">Zinc-finger</keyword>
<evidence type="ECO:0000256" key="12">
    <source>
        <dbReference type="PROSITE-ProRule" id="PRU00042"/>
    </source>
</evidence>
<dbReference type="SMART" id="SM00355">
    <property type="entry name" value="ZnF_C2H2"/>
    <property type="match status" value="4"/>
</dbReference>
<dbReference type="PANTHER" id="PTHR10694">
    <property type="entry name" value="LYSINE-SPECIFIC DEMETHYLASE"/>
    <property type="match status" value="1"/>
</dbReference>
<feature type="compositionally biased region" description="Polar residues" evidence="13">
    <location>
        <begin position="104"/>
        <end position="113"/>
    </location>
</feature>
<keyword evidence="6" id="KW-0223">Dioxygenase</keyword>
<keyword evidence="1" id="KW-0479">Metal-binding</keyword>
<protein>
    <submittedName>
        <fullName evidence="17">Lysine-specific demethylase ELF6</fullName>
    </submittedName>
</protein>
<evidence type="ECO:0000256" key="8">
    <source>
        <dbReference type="ARBA" id="ARBA00023004"/>
    </source>
</evidence>
<dbReference type="PROSITE" id="PS50157">
    <property type="entry name" value="ZINC_FINGER_C2H2_2"/>
    <property type="match status" value="3"/>
</dbReference>
<keyword evidence="7" id="KW-0560">Oxidoreductase</keyword>
<feature type="region of interest" description="Disordered" evidence="13">
    <location>
        <begin position="72"/>
        <end position="117"/>
    </location>
</feature>
<evidence type="ECO:0000256" key="2">
    <source>
        <dbReference type="ARBA" id="ARBA00022737"/>
    </source>
</evidence>
<feature type="domain" description="C2H2-type" evidence="14">
    <location>
        <begin position="1434"/>
        <end position="1463"/>
    </location>
</feature>
<keyword evidence="10" id="KW-0804">Transcription</keyword>
<dbReference type="InterPro" id="IPR013087">
    <property type="entry name" value="Znf_C2H2_type"/>
</dbReference>
<evidence type="ECO:0000256" key="11">
    <source>
        <dbReference type="ARBA" id="ARBA00023242"/>
    </source>
</evidence>
<evidence type="ECO:0000256" key="5">
    <source>
        <dbReference type="ARBA" id="ARBA00022853"/>
    </source>
</evidence>
<dbReference type="GO" id="GO:0034647">
    <property type="term" value="F:histone H3K4me/H3K4me2/H3K4me3 demethylase activity"/>
    <property type="evidence" value="ECO:0007669"/>
    <property type="project" value="TreeGrafter"/>
</dbReference>
<comment type="caution">
    <text evidence="17">The sequence shown here is derived from an EMBL/GenBank/DDBJ whole genome shotgun (WGS) entry which is preliminary data.</text>
</comment>
<reference evidence="17" key="1">
    <citation type="journal article" date="2023" name="Nat. Commun.">
        <title>Diploid and tetraploid genomes of Acorus and the evolution of monocots.</title>
        <authorList>
            <person name="Ma L."/>
            <person name="Liu K.W."/>
            <person name="Li Z."/>
            <person name="Hsiao Y.Y."/>
            <person name="Qi Y."/>
            <person name="Fu T."/>
            <person name="Tang G.D."/>
            <person name="Zhang D."/>
            <person name="Sun W.H."/>
            <person name="Liu D.K."/>
            <person name="Li Y."/>
            <person name="Chen G.Z."/>
            <person name="Liu X.D."/>
            <person name="Liao X.Y."/>
            <person name="Jiang Y.T."/>
            <person name="Yu X."/>
            <person name="Hao Y."/>
            <person name="Huang J."/>
            <person name="Zhao X.W."/>
            <person name="Ke S."/>
            <person name="Chen Y.Y."/>
            <person name="Wu W.L."/>
            <person name="Hsu J.L."/>
            <person name="Lin Y.F."/>
            <person name="Huang M.D."/>
            <person name="Li C.Y."/>
            <person name="Huang L."/>
            <person name="Wang Z.W."/>
            <person name="Zhao X."/>
            <person name="Zhong W.Y."/>
            <person name="Peng D.H."/>
            <person name="Ahmad S."/>
            <person name="Lan S."/>
            <person name="Zhang J.S."/>
            <person name="Tsai W.C."/>
            <person name="Van de Peer Y."/>
            <person name="Liu Z.J."/>
        </authorList>
    </citation>
    <scope>NUCLEOTIDE SEQUENCE</scope>
    <source>
        <strain evidence="17">CP</strain>
    </source>
</reference>
<dbReference type="Pfam" id="PF02375">
    <property type="entry name" value="JmjN"/>
    <property type="match status" value="1"/>
</dbReference>
<feature type="domain" description="JmjN" evidence="15">
    <location>
        <begin position="16"/>
        <end position="57"/>
    </location>
</feature>
<dbReference type="GO" id="GO:0000785">
    <property type="term" value="C:chromatin"/>
    <property type="evidence" value="ECO:0007669"/>
    <property type="project" value="TreeGrafter"/>
</dbReference>
<dbReference type="SMART" id="SM00558">
    <property type="entry name" value="JmjC"/>
    <property type="match status" value="1"/>
</dbReference>
<evidence type="ECO:0000259" key="14">
    <source>
        <dbReference type="PROSITE" id="PS50157"/>
    </source>
</evidence>
<feature type="compositionally biased region" description="Basic and acidic residues" evidence="13">
    <location>
        <begin position="91"/>
        <end position="101"/>
    </location>
</feature>
<feature type="domain" description="C2H2-type" evidence="14">
    <location>
        <begin position="1464"/>
        <end position="1495"/>
    </location>
</feature>
<dbReference type="PANTHER" id="PTHR10694:SF45">
    <property type="entry name" value="LYSINE-SPECIFIC DEMETHYLASE ELF6"/>
    <property type="match status" value="1"/>
</dbReference>
<dbReference type="GO" id="GO:0008270">
    <property type="term" value="F:zinc ion binding"/>
    <property type="evidence" value="ECO:0007669"/>
    <property type="project" value="UniProtKB-KW"/>
</dbReference>
<keyword evidence="9" id="KW-0805">Transcription regulation</keyword>
<dbReference type="EMBL" id="JAUJYO010000018">
    <property type="protein sequence ID" value="KAK1289216.1"/>
    <property type="molecule type" value="Genomic_DNA"/>
</dbReference>
<dbReference type="SUPFAM" id="SSF57667">
    <property type="entry name" value="beta-beta-alpha zinc fingers"/>
    <property type="match status" value="2"/>
</dbReference>
<organism evidence="17 18">
    <name type="scientific">Acorus calamus</name>
    <name type="common">Sweet flag</name>
    <dbReference type="NCBI Taxonomy" id="4465"/>
    <lineage>
        <taxon>Eukaryota</taxon>
        <taxon>Viridiplantae</taxon>
        <taxon>Streptophyta</taxon>
        <taxon>Embryophyta</taxon>
        <taxon>Tracheophyta</taxon>
        <taxon>Spermatophyta</taxon>
        <taxon>Magnoliopsida</taxon>
        <taxon>Liliopsida</taxon>
        <taxon>Acoraceae</taxon>
        <taxon>Acorus</taxon>
    </lineage>
</organism>
<dbReference type="Gene3D" id="2.60.120.650">
    <property type="entry name" value="Cupin"/>
    <property type="match status" value="1"/>
</dbReference>
<dbReference type="PROSITE" id="PS51184">
    <property type="entry name" value="JMJC"/>
    <property type="match status" value="1"/>
</dbReference>
<dbReference type="SMART" id="SM00545">
    <property type="entry name" value="JmjN"/>
    <property type="match status" value="1"/>
</dbReference>
<keyword evidence="2" id="KW-0677">Repeat</keyword>
<evidence type="ECO:0000259" key="16">
    <source>
        <dbReference type="PROSITE" id="PS51184"/>
    </source>
</evidence>
<dbReference type="InterPro" id="IPR036236">
    <property type="entry name" value="Znf_C2H2_sf"/>
</dbReference>
<evidence type="ECO:0000256" key="6">
    <source>
        <dbReference type="ARBA" id="ARBA00022964"/>
    </source>
</evidence>
<dbReference type="GO" id="GO:0005634">
    <property type="term" value="C:nucleus"/>
    <property type="evidence" value="ECO:0007669"/>
    <property type="project" value="TreeGrafter"/>
</dbReference>
<keyword evidence="4" id="KW-0862">Zinc</keyword>
<dbReference type="SUPFAM" id="SSF51197">
    <property type="entry name" value="Clavaminate synthase-like"/>
    <property type="match status" value="1"/>
</dbReference>
<feature type="compositionally biased region" description="Polar residues" evidence="13">
    <location>
        <begin position="1276"/>
        <end position="1293"/>
    </location>
</feature>
<gene>
    <name evidence="17" type="primary">ELF6</name>
    <name evidence="17" type="ORF">QJS10_CPB18g01660</name>
</gene>
<evidence type="ECO:0000256" key="13">
    <source>
        <dbReference type="SAM" id="MobiDB-lite"/>
    </source>
</evidence>
<evidence type="ECO:0000256" key="7">
    <source>
        <dbReference type="ARBA" id="ARBA00023002"/>
    </source>
</evidence>
<evidence type="ECO:0000256" key="9">
    <source>
        <dbReference type="ARBA" id="ARBA00023015"/>
    </source>
</evidence>
<sequence>MGDIEIPIWLKKLPLAPEYHPTETEFADPVAYITKIEKEASAFGICKIIPPLAKPSKRFVLSNLNRSLSRCPELGAGPHTENISSPPRGGLTDRESGDQESRAVFTTRQQELGHSSKRVRGVPLHRQSLAIQKQVWQSGEVYTLDQFESKSRAFSKAQLGTIKEVEPLIVEASFWKATSEKPIYVDYANDVPGSGFGEPLEPFQYFYKRKRKRKFERGRRITGDGGCSTTGSSDPRESVVSLGHKGLNQGSINWEGTAGWKISNSPWNLQVIARSPGSLTRFMPDEVPGVTSPMVYIGMLYSWFAWHVEDHELHSMNFLHTGSPKTWYAVPGGYASAFEEVVRVQGYGGNISRLAAFSLLGEKTTLLSPEVVVSLGIPCCRLVQNAGEFVVTFPRAYHVGFSHGFNCGEAANFATPQWLKVAKEAAVRRAAMNQLPMLSHQQLLYMLAMSFISRVPRALLPEARSSRSRDRKKEEREILIKKAFLDDIINENHLLYVLEKESTFHAVLWDPDMLPYSNNPSQEILCSASREVCEVATDEGERETTKCNSEDNSIVEQSNCIGNSINEANAKISETETPSLDVPSIESPISGSDRQLSLSKYMESLENLHADDGDLPCGLDIDKGTLPCVACGILGYPFMSIIQPSGSAAKELLPTDTERIDKPLVSSYVVSTVEHSDAETAAEVLEDSETLHQIDPHSANAHPVLDGLPRQSQDDDGQYHSLMTTDYLKIRDQAVFIAEDIDVHFNCEDIPMEKASQADLDLIDISIDDEERKQCVDDWTSKLGLNIQQCAKLHKQSSSKNEKLAMALVKMFSDLNSASDASVLHWSSRKSRTLAKVIGISRYISHDKANEKKDDQVKNNSEFKTTVVTPIKQYSRRRKKQYSEGMGNGSLVSENSLANATLIATDSSPVIPGNQEHNPPSTCLGCETIKNPPLSSVPNLKSSEAQSETQIAESFSTVNVFCTTLMHGGSVIQQEIQGADGSGAMIEPGQHSSVGSSERQHAAFGPENKTGTKGGDFVAFEGQCTQSVSTGYCSDMGKERMIGEQKNSDEEFVGSLNGCPSLTVFNMQDEAGISEVNKIRDKSNSVNFGNQSALTSSLVNSSETQELKETICLEPGDGLKALEETQCSEKTVREITVAGEPEVQISNSLLVEKGHHGQEGIQTESQMQVEAAIMQQNGKISKSDNSLAVEGLHTNCMPVDENLDLPHVNLATEEREVSGSICSPRKALNMDYRLPNQMQVEAATMEMNDVICKSDTSLMLEGLCTNNMPVEANSDRPLTTNEQEASGSISSPQVALERDSILPKQKNKRKRESDERTDDQYNCHSFIRSPCEGLRPRARRTDDAEAHVIKSVEDKEAKKKAKKCSEKSVGKKSGSKEVLSYQCDIKGCHVSFAGKDDLLQHRHNKCMYKGCKKQFQSHKNLLYHQRVHDDVRPLKCPWKGCGQSFKWAWARTEHIRVHTGERPYKCKVDGCGMTFRFVSDFCRHRRKTGHRLDPSST</sequence>
<feature type="region of interest" description="Disordered" evidence="13">
    <location>
        <begin position="1271"/>
        <end position="1319"/>
    </location>
</feature>
<reference evidence="17" key="2">
    <citation type="submission" date="2023-06" db="EMBL/GenBank/DDBJ databases">
        <authorList>
            <person name="Ma L."/>
            <person name="Liu K.-W."/>
            <person name="Li Z."/>
            <person name="Hsiao Y.-Y."/>
            <person name="Qi Y."/>
            <person name="Fu T."/>
            <person name="Tang G."/>
            <person name="Zhang D."/>
            <person name="Sun W.-H."/>
            <person name="Liu D.-K."/>
            <person name="Li Y."/>
            <person name="Chen G.-Z."/>
            <person name="Liu X.-D."/>
            <person name="Liao X.-Y."/>
            <person name="Jiang Y.-T."/>
            <person name="Yu X."/>
            <person name="Hao Y."/>
            <person name="Huang J."/>
            <person name="Zhao X.-W."/>
            <person name="Ke S."/>
            <person name="Chen Y.-Y."/>
            <person name="Wu W.-L."/>
            <person name="Hsu J.-L."/>
            <person name="Lin Y.-F."/>
            <person name="Huang M.-D."/>
            <person name="Li C.-Y."/>
            <person name="Huang L."/>
            <person name="Wang Z.-W."/>
            <person name="Zhao X."/>
            <person name="Zhong W.-Y."/>
            <person name="Peng D.-H."/>
            <person name="Ahmad S."/>
            <person name="Lan S."/>
            <person name="Zhang J.-S."/>
            <person name="Tsai W.-C."/>
            <person name="Van De Peer Y."/>
            <person name="Liu Z.-J."/>
        </authorList>
    </citation>
    <scope>NUCLEOTIDE SEQUENCE</scope>
    <source>
        <strain evidence="17">CP</strain>
        <tissue evidence="17">Leaves</tissue>
    </source>
</reference>
<dbReference type="GO" id="GO:0040029">
    <property type="term" value="P:epigenetic regulation of gene expression"/>
    <property type="evidence" value="ECO:0007669"/>
    <property type="project" value="UniProtKB-ARBA"/>
</dbReference>
<evidence type="ECO:0000313" key="18">
    <source>
        <dbReference type="Proteomes" id="UP001180020"/>
    </source>
</evidence>
<dbReference type="InterPro" id="IPR003347">
    <property type="entry name" value="JmjC_dom"/>
</dbReference>
<proteinExistence type="predicted"/>